<proteinExistence type="inferred from homology"/>
<dbReference type="GO" id="GO:0005829">
    <property type="term" value="C:cytosol"/>
    <property type="evidence" value="ECO:0007669"/>
    <property type="project" value="TreeGrafter"/>
</dbReference>
<comment type="caution">
    <text evidence="13">The sequence shown here is derived from an EMBL/GenBank/DDBJ whole genome shotgun (WGS) entry which is preliminary data.</text>
</comment>
<evidence type="ECO:0000256" key="1">
    <source>
        <dbReference type="ARBA" id="ARBA00005150"/>
    </source>
</evidence>
<dbReference type="SUPFAM" id="SSF53244">
    <property type="entry name" value="MurD-like peptide ligases, peptide-binding domain"/>
    <property type="match status" value="1"/>
</dbReference>
<dbReference type="EMBL" id="JAINUG010000190">
    <property type="protein sequence ID" value="KAJ8388789.1"/>
    <property type="molecule type" value="Genomic_DNA"/>
</dbReference>
<evidence type="ECO:0000256" key="10">
    <source>
        <dbReference type="ARBA" id="ARBA00030592"/>
    </source>
</evidence>
<protein>
    <recommendedName>
        <fullName evidence="3">tetrahydrofolate synthase</fullName>
        <ecNumber evidence="3">6.3.2.17</ecNumber>
    </recommendedName>
    <alternativeName>
        <fullName evidence="11">Folylpoly-gamma-glutamate synthetase</fullName>
    </alternativeName>
    <alternativeName>
        <fullName evidence="10">Tetrahydrofolylpolyglutamate synthase</fullName>
    </alternativeName>
</protein>
<comment type="catalytic activity">
    <reaction evidence="12">
        <text>(6S)-5,6,7,8-tetrahydrofolyl-(gamma-L-Glu)(n) + L-glutamate + ATP = (6S)-5,6,7,8-tetrahydrofolyl-(gamma-L-Glu)(n+1) + ADP + phosphate + H(+)</text>
        <dbReference type="Rhea" id="RHEA:10580"/>
        <dbReference type="Rhea" id="RHEA-COMP:14738"/>
        <dbReference type="Rhea" id="RHEA-COMP:14740"/>
        <dbReference type="ChEBI" id="CHEBI:15378"/>
        <dbReference type="ChEBI" id="CHEBI:29985"/>
        <dbReference type="ChEBI" id="CHEBI:30616"/>
        <dbReference type="ChEBI" id="CHEBI:43474"/>
        <dbReference type="ChEBI" id="CHEBI:141005"/>
        <dbReference type="ChEBI" id="CHEBI:456216"/>
        <dbReference type="EC" id="6.3.2.17"/>
    </reaction>
</comment>
<dbReference type="GO" id="GO:0005524">
    <property type="term" value="F:ATP binding"/>
    <property type="evidence" value="ECO:0007669"/>
    <property type="project" value="UniProtKB-KW"/>
</dbReference>
<evidence type="ECO:0000256" key="11">
    <source>
        <dbReference type="ARBA" id="ARBA00030876"/>
    </source>
</evidence>
<evidence type="ECO:0000313" key="14">
    <source>
        <dbReference type="Proteomes" id="UP001221898"/>
    </source>
</evidence>
<dbReference type="Proteomes" id="UP001221898">
    <property type="component" value="Unassembled WGS sequence"/>
</dbReference>
<keyword evidence="8" id="KW-0067">ATP-binding</keyword>
<keyword evidence="14" id="KW-1185">Reference proteome</keyword>
<dbReference type="GO" id="GO:0006730">
    <property type="term" value="P:one-carbon metabolic process"/>
    <property type="evidence" value="ECO:0007669"/>
    <property type="project" value="UniProtKB-KW"/>
</dbReference>
<dbReference type="InterPro" id="IPR036565">
    <property type="entry name" value="Mur-like_cat_sf"/>
</dbReference>
<evidence type="ECO:0000313" key="13">
    <source>
        <dbReference type="EMBL" id="KAJ8388789.1"/>
    </source>
</evidence>
<evidence type="ECO:0000256" key="7">
    <source>
        <dbReference type="ARBA" id="ARBA00022741"/>
    </source>
</evidence>
<keyword evidence="6" id="KW-0479">Metal-binding</keyword>
<dbReference type="EC" id="6.3.2.17" evidence="3"/>
<reference evidence="13" key="1">
    <citation type="journal article" date="2023" name="Science">
        <title>Genome structures resolve the early diversification of teleost fishes.</title>
        <authorList>
            <person name="Parey E."/>
            <person name="Louis A."/>
            <person name="Montfort J."/>
            <person name="Bouchez O."/>
            <person name="Roques C."/>
            <person name="Iampietro C."/>
            <person name="Lluch J."/>
            <person name="Castinel A."/>
            <person name="Donnadieu C."/>
            <person name="Desvignes T."/>
            <person name="Floi Bucao C."/>
            <person name="Jouanno E."/>
            <person name="Wen M."/>
            <person name="Mejri S."/>
            <person name="Dirks R."/>
            <person name="Jansen H."/>
            <person name="Henkel C."/>
            <person name="Chen W.J."/>
            <person name="Zahm M."/>
            <person name="Cabau C."/>
            <person name="Klopp C."/>
            <person name="Thompson A.W."/>
            <person name="Robinson-Rechavi M."/>
            <person name="Braasch I."/>
            <person name="Lecointre G."/>
            <person name="Bobe J."/>
            <person name="Postlethwait J.H."/>
            <person name="Berthelot C."/>
            <person name="Roest Crollius H."/>
            <person name="Guiguen Y."/>
        </authorList>
    </citation>
    <scope>NUCLEOTIDE SEQUENCE</scope>
    <source>
        <strain evidence="13">NC1722</strain>
    </source>
</reference>
<sequence>MVRFLRVWQWGPVFEFFHQRSNIKHVRLLRMEYQEAVCTLNALQSSSSVPEQLQQQSGRPELQLQAARVFLQRAGIMVEELDRLNAIHVAGTKGKDAHGGTMPGYFLFLTILAFRVFLQEKPGVPAFTVMQPGGSMAVLKDRAKEIKVTLTSSALEYQVPTGSLHLGLVGQHQHSNASLALQLSWSWLQHRHLPEKPPPAAESAVLSQAPAFVPSPHMMTGLEDTEWPGRAQTLRHGPVTYCLDGAHTTHSMQACVQWFREQERVAMAPMIRVLLFNATGERDCTALLKPLIDCRFDFAVFCPNILDTVISSYADQHSSRVTAKNMLTRCLSNQKSWRRLSEQEEKHGDGPLTGGRLPLVAKERTDTLVFPCMLSALLWITQGRDPVLASQVKRFLPMQPSVQARAAPLRGAASIQVLVTGSLHLVGGVLKHLDPSLAM</sequence>
<evidence type="ECO:0000256" key="8">
    <source>
        <dbReference type="ARBA" id="ARBA00022840"/>
    </source>
</evidence>
<dbReference type="Gene3D" id="3.90.190.20">
    <property type="entry name" value="Mur ligase, C-terminal domain"/>
    <property type="match status" value="1"/>
</dbReference>
<name>A0AAD7RR17_9TELE</name>
<dbReference type="PANTHER" id="PTHR11136:SF5">
    <property type="entry name" value="FOLYLPOLYGLUTAMATE SYNTHASE, MITOCHONDRIAL"/>
    <property type="match status" value="1"/>
</dbReference>
<accession>A0AAD7RR17</accession>
<evidence type="ECO:0000256" key="6">
    <source>
        <dbReference type="ARBA" id="ARBA00022723"/>
    </source>
</evidence>
<dbReference type="GO" id="GO:0004326">
    <property type="term" value="F:tetrahydrofolylpolyglutamate synthase activity"/>
    <property type="evidence" value="ECO:0007669"/>
    <property type="project" value="UniProtKB-EC"/>
</dbReference>
<keyword evidence="4" id="KW-0554">One-carbon metabolism</keyword>
<dbReference type="AlphaFoldDB" id="A0AAD7RR17"/>
<keyword evidence="9" id="KW-0460">Magnesium</keyword>
<dbReference type="InterPro" id="IPR036615">
    <property type="entry name" value="Mur_ligase_C_dom_sf"/>
</dbReference>
<evidence type="ECO:0000256" key="4">
    <source>
        <dbReference type="ARBA" id="ARBA00022563"/>
    </source>
</evidence>
<evidence type="ECO:0000256" key="9">
    <source>
        <dbReference type="ARBA" id="ARBA00022842"/>
    </source>
</evidence>
<dbReference type="InterPro" id="IPR001645">
    <property type="entry name" value="Folylpolyglutamate_synth"/>
</dbReference>
<evidence type="ECO:0000256" key="3">
    <source>
        <dbReference type="ARBA" id="ARBA00013025"/>
    </source>
</evidence>
<evidence type="ECO:0000256" key="5">
    <source>
        <dbReference type="ARBA" id="ARBA00022598"/>
    </source>
</evidence>
<keyword evidence="5" id="KW-0436">Ligase</keyword>
<comment type="pathway">
    <text evidence="1">Cofactor biosynthesis; tetrahydrofolylpolyglutamate biosynthesis.</text>
</comment>
<dbReference type="SUPFAM" id="SSF53623">
    <property type="entry name" value="MurD-like peptide ligases, catalytic domain"/>
    <property type="match status" value="1"/>
</dbReference>
<keyword evidence="7" id="KW-0547">Nucleotide-binding</keyword>
<dbReference type="Gene3D" id="3.40.1190.10">
    <property type="entry name" value="Mur-like, catalytic domain"/>
    <property type="match status" value="1"/>
</dbReference>
<organism evidence="13 14">
    <name type="scientific">Aldrovandia affinis</name>
    <dbReference type="NCBI Taxonomy" id="143900"/>
    <lineage>
        <taxon>Eukaryota</taxon>
        <taxon>Metazoa</taxon>
        <taxon>Chordata</taxon>
        <taxon>Craniata</taxon>
        <taxon>Vertebrata</taxon>
        <taxon>Euteleostomi</taxon>
        <taxon>Actinopterygii</taxon>
        <taxon>Neopterygii</taxon>
        <taxon>Teleostei</taxon>
        <taxon>Notacanthiformes</taxon>
        <taxon>Halosauridae</taxon>
        <taxon>Aldrovandia</taxon>
    </lineage>
</organism>
<dbReference type="PANTHER" id="PTHR11136">
    <property type="entry name" value="FOLYLPOLYGLUTAMATE SYNTHASE-RELATED"/>
    <property type="match status" value="1"/>
</dbReference>
<evidence type="ECO:0000256" key="2">
    <source>
        <dbReference type="ARBA" id="ARBA00008276"/>
    </source>
</evidence>
<evidence type="ECO:0000256" key="12">
    <source>
        <dbReference type="ARBA" id="ARBA00047493"/>
    </source>
</evidence>
<gene>
    <name evidence="13" type="ORF">AAFF_G00130220</name>
</gene>
<dbReference type="GO" id="GO:0005739">
    <property type="term" value="C:mitochondrion"/>
    <property type="evidence" value="ECO:0007669"/>
    <property type="project" value="TreeGrafter"/>
</dbReference>
<dbReference type="GO" id="GO:0046872">
    <property type="term" value="F:metal ion binding"/>
    <property type="evidence" value="ECO:0007669"/>
    <property type="project" value="UniProtKB-KW"/>
</dbReference>
<comment type="similarity">
    <text evidence="2">Belongs to the folylpolyglutamate synthase family.</text>
</comment>